<evidence type="ECO:0000313" key="2">
    <source>
        <dbReference type="Proteomes" id="UP000463224"/>
    </source>
</evidence>
<evidence type="ECO:0000313" key="1">
    <source>
        <dbReference type="EMBL" id="MVA99884.1"/>
    </source>
</evidence>
<reference evidence="1 2" key="1">
    <citation type="submission" date="2019-12" db="EMBL/GenBank/DDBJ databases">
        <title>Nitratireductor arenosus sp. nov., Isolated from sea sand, Jeju island, South Korea.</title>
        <authorList>
            <person name="Kim W."/>
        </authorList>
    </citation>
    <scope>NUCLEOTIDE SEQUENCE [LARGE SCALE GENOMIC DNA]</scope>
    <source>
        <strain evidence="1 2">CAU 1489</strain>
    </source>
</reference>
<organism evidence="1 2">
    <name type="scientific">Nitratireductor arenosus</name>
    <dbReference type="NCBI Taxonomy" id="2682096"/>
    <lineage>
        <taxon>Bacteria</taxon>
        <taxon>Pseudomonadati</taxon>
        <taxon>Pseudomonadota</taxon>
        <taxon>Alphaproteobacteria</taxon>
        <taxon>Hyphomicrobiales</taxon>
        <taxon>Phyllobacteriaceae</taxon>
        <taxon>Nitratireductor</taxon>
    </lineage>
</organism>
<dbReference type="RefSeq" id="WP_156715542.1">
    <property type="nucleotide sequence ID" value="NZ_WPHG01000008.1"/>
</dbReference>
<gene>
    <name evidence="1" type="ORF">GN330_21765</name>
</gene>
<proteinExistence type="predicted"/>
<keyword evidence="2" id="KW-1185">Reference proteome</keyword>
<dbReference type="AlphaFoldDB" id="A0A844QMS7"/>
<comment type="caution">
    <text evidence="1">The sequence shown here is derived from an EMBL/GenBank/DDBJ whole genome shotgun (WGS) entry which is preliminary data.</text>
</comment>
<dbReference type="Pfam" id="PF11836">
    <property type="entry name" value="Phage_TAC_11"/>
    <property type="match status" value="1"/>
</dbReference>
<protein>
    <submittedName>
        <fullName evidence="1">Gene transfer agent family protein</fullName>
    </submittedName>
</protein>
<accession>A0A844QMS7</accession>
<dbReference type="Proteomes" id="UP000463224">
    <property type="component" value="Unassembled WGS sequence"/>
</dbReference>
<dbReference type="InterPro" id="IPR021791">
    <property type="entry name" value="Phage_TAC_11"/>
</dbReference>
<name>A0A844QMS7_9HYPH</name>
<sequence>MMIINPQRGEIAAELDGRRYRLCLTLGALAELEAGFEAGDLQTLVKRIASGRLSARDLARIVGAGLRGGGASLTDEEVMAMAVDGGVAGFAEIVARLLTATFAAADAVPAEPRDGAANTT</sequence>
<dbReference type="EMBL" id="WPHG01000008">
    <property type="protein sequence ID" value="MVA99884.1"/>
    <property type="molecule type" value="Genomic_DNA"/>
</dbReference>